<sequence length="208" mass="23980">MSSNNNNDQPSLQPVVSASDPDCMLFQQVMSPAWVWNHFADKDKLDGPFNFAVWENKMKNRFDRVHPSILNYLETGEFEKDDKRDRYKDKFESVINEALLWTTLPKFHNLINQVFGRAAFVRIKDKKTTEPTFRSLLTFSRRGAPLKSRTRLALSLRTVSTIPGWLFNTTRSLPSKPILSFLLLVSGTPNLKLRSANSRRRIHNPLAS</sequence>
<protein>
    <submittedName>
        <fullName evidence="1">Uncharacterized protein</fullName>
    </submittedName>
</protein>
<accession>A0A642V308</accession>
<dbReference type="Pfam" id="PF17241">
    <property type="entry name" value="Retrotran_gag_4"/>
    <property type="match status" value="1"/>
</dbReference>
<name>A0A642V308_9ASCO</name>
<dbReference type="EMBL" id="SWFS01000389">
    <property type="protein sequence ID" value="KAA8906880.1"/>
    <property type="molecule type" value="Genomic_DNA"/>
</dbReference>
<dbReference type="VEuPathDB" id="FungiDB:TRICI_005064"/>
<gene>
    <name evidence="1" type="ORF">TRICI_005064</name>
</gene>
<dbReference type="Proteomes" id="UP000761534">
    <property type="component" value="Unassembled WGS sequence"/>
</dbReference>
<dbReference type="AlphaFoldDB" id="A0A642V308"/>
<evidence type="ECO:0000313" key="1">
    <source>
        <dbReference type="EMBL" id="KAA8906880.1"/>
    </source>
</evidence>
<dbReference type="InterPro" id="IPR035179">
    <property type="entry name" value="DUF5314"/>
</dbReference>
<organism evidence="1 2">
    <name type="scientific">Trichomonascus ciferrii</name>
    <dbReference type="NCBI Taxonomy" id="44093"/>
    <lineage>
        <taxon>Eukaryota</taxon>
        <taxon>Fungi</taxon>
        <taxon>Dikarya</taxon>
        <taxon>Ascomycota</taxon>
        <taxon>Saccharomycotina</taxon>
        <taxon>Dipodascomycetes</taxon>
        <taxon>Dipodascales</taxon>
        <taxon>Trichomonascaceae</taxon>
        <taxon>Trichomonascus</taxon>
        <taxon>Trichomonascus ciferrii complex</taxon>
    </lineage>
</organism>
<keyword evidence="2" id="KW-1185">Reference proteome</keyword>
<proteinExistence type="predicted"/>
<comment type="caution">
    <text evidence="1">The sequence shown here is derived from an EMBL/GenBank/DDBJ whole genome shotgun (WGS) entry which is preliminary data.</text>
</comment>
<reference evidence="1" key="1">
    <citation type="journal article" date="2019" name="G3 (Bethesda)">
        <title>Genome Assemblies of Two Rare Opportunistic Yeast Pathogens: Diutina rugosa (syn. Candida rugosa) and Trichomonascus ciferrii (syn. Candida ciferrii).</title>
        <authorList>
            <person name="Mixao V."/>
            <person name="Saus E."/>
            <person name="Hansen A.P."/>
            <person name="Lass-Florl C."/>
            <person name="Gabaldon T."/>
        </authorList>
    </citation>
    <scope>NUCLEOTIDE SEQUENCE</scope>
    <source>
        <strain evidence="1">CBS 4856</strain>
    </source>
</reference>
<evidence type="ECO:0000313" key="2">
    <source>
        <dbReference type="Proteomes" id="UP000761534"/>
    </source>
</evidence>